<dbReference type="OrthoDB" id="9812123at2"/>
<evidence type="ECO:0000313" key="2">
    <source>
        <dbReference type="Proteomes" id="UP000434582"/>
    </source>
</evidence>
<sequence>MGPVRRGPHHRRPARAMEFLAALPCHGSERQLKQVERRCGHRAPRASIPCVGVRPPRGVCAIRHHVVKPVAAGERMARGDPGVDVGFSRLSEGQEEILWLCEAAHIAVVWATEVLAQRVKGGVASRGEFTDAALGARAECVMLNRGPFVAEGVRPLADGLNRAERHLDKKTPQLARLQAWQAPLA</sequence>
<dbReference type="Gene3D" id="3.20.20.60">
    <property type="entry name" value="Phosphoenolpyruvate-binding domains"/>
    <property type="match status" value="1"/>
</dbReference>
<proteinExistence type="predicted"/>
<gene>
    <name evidence="1" type="ORF">GHC57_11715</name>
</gene>
<comment type="caution">
    <text evidence="1">The sequence shown here is derived from an EMBL/GenBank/DDBJ whole genome shotgun (WGS) entry which is preliminary data.</text>
</comment>
<dbReference type="GO" id="GO:0000287">
    <property type="term" value="F:magnesium ion binding"/>
    <property type="evidence" value="ECO:0007669"/>
    <property type="project" value="InterPro"/>
</dbReference>
<keyword evidence="2" id="KW-1185">Reference proteome</keyword>
<dbReference type="UniPathway" id="UPA00109">
    <property type="reaction ID" value="UER00188"/>
</dbReference>
<dbReference type="Proteomes" id="UP000434582">
    <property type="component" value="Unassembled WGS sequence"/>
</dbReference>
<accession>A0A7X1ZGU1</accession>
<organism evidence="1 2">
    <name type="scientific">Roseospira navarrensis</name>
    <dbReference type="NCBI Taxonomy" id="140058"/>
    <lineage>
        <taxon>Bacteria</taxon>
        <taxon>Pseudomonadati</taxon>
        <taxon>Pseudomonadota</taxon>
        <taxon>Alphaproteobacteria</taxon>
        <taxon>Rhodospirillales</taxon>
        <taxon>Rhodospirillaceae</taxon>
        <taxon>Roseospira</taxon>
    </lineage>
</organism>
<dbReference type="InterPro" id="IPR015813">
    <property type="entry name" value="Pyrv/PenolPyrv_kinase-like_dom"/>
</dbReference>
<name>A0A7X1ZGU1_9PROT</name>
<dbReference type="EMBL" id="WIVE01000035">
    <property type="protein sequence ID" value="MQX37187.1"/>
    <property type="molecule type" value="Genomic_DNA"/>
</dbReference>
<dbReference type="SUPFAM" id="SSF51621">
    <property type="entry name" value="Phosphoenolpyruvate/pyruvate domain"/>
    <property type="match status" value="1"/>
</dbReference>
<dbReference type="AlphaFoldDB" id="A0A7X1ZGU1"/>
<evidence type="ECO:0000313" key="1">
    <source>
        <dbReference type="EMBL" id="MQX37187.1"/>
    </source>
</evidence>
<dbReference type="GO" id="GO:0030955">
    <property type="term" value="F:potassium ion binding"/>
    <property type="evidence" value="ECO:0007669"/>
    <property type="project" value="InterPro"/>
</dbReference>
<dbReference type="PANTHER" id="PTHR11817">
    <property type="entry name" value="PYRUVATE KINASE"/>
    <property type="match status" value="1"/>
</dbReference>
<protein>
    <recommendedName>
        <fullName evidence="3">Pyruvate kinase</fullName>
    </recommendedName>
</protein>
<dbReference type="InterPro" id="IPR040442">
    <property type="entry name" value="Pyrv_kinase-like_dom_sf"/>
</dbReference>
<reference evidence="1 2" key="1">
    <citation type="submission" date="2019-10" db="EMBL/GenBank/DDBJ databases">
        <title>Draft whole-genome sequence of the purple nonsulfur photosynthetic bacterium Roseospira navarrensis DSM 15114.</title>
        <authorList>
            <person name="Kyndt J.A."/>
            <person name="Meyer T.E."/>
        </authorList>
    </citation>
    <scope>NUCLEOTIDE SEQUENCE [LARGE SCALE GENOMIC DNA]</scope>
    <source>
        <strain evidence="1 2">DSM 15114</strain>
    </source>
</reference>
<dbReference type="InterPro" id="IPR001697">
    <property type="entry name" value="Pyr_Knase"/>
</dbReference>
<dbReference type="GO" id="GO:0004743">
    <property type="term" value="F:pyruvate kinase activity"/>
    <property type="evidence" value="ECO:0007669"/>
    <property type="project" value="InterPro"/>
</dbReference>
<evidence type="ECO:0008006" key="3">
    <source>
        <dbReference type="Google" id="ProtNLM"/>
    </source>
</evidence>